<dbReference type="OrthoDB" id="7785599at2759"/>
<dbReference type="Proteomes" id="UP000183832">
    <property type="component" value="Unassembled WGS sequence"/>
</dbReference>
<protein>
    <submittedName>
        <fullName evidence="2">CLUMA_CG002591, isoform A</fullName>
    </submittedName>
</protein>
<feature type="domain" description="SET" evidence="1">
    <location>
        <begin position="142"/>
        <end position="409"/>
    </location>
</feature>
<dbReference type="PANTHER" id="PTHR47111">
    <property type="entry name" value="BCDNA.LD29892"/>
    <property type="match status" value="1"/>
</dbReference>
<gene>
    <name evidence="2" type="primary">similar to GH20862</name>
    <name evidence="2" type="ORF">CLUMA_CG002591</name>
</gene>
<name>A0A1J1HQY3_9DIPT</name>
<dbReference type="SUPFAM" id="SSF82199">
    <property type="entry name" value="SET domain"/>
    <property type="match status" value="1"/>
</dbReference>
<dbReference type="GO" id="GO:0008757">
    <property type="term" value="F:S-adenosylmethionine-dependent methyltransferase activity"/>
    <property type="evidence" value="ECO:0007669"/>
    <property type="project" value="UniProtKB-ARBA"/>
</dbReference>
<dbReference type="GO" id="GO:0008170">
    <property type="term" value="F:N-methyltransferase activity"/>
    <property type="evidence" value="ECO:0007669"/>
    <property type="project" value="UniProtKB-ARBA"/>
</dbReference>
<dbReference type="PROSITE" id="PS50280">
    <property type="entry name" value="SET"/>
    <property type="match status" value="1"/>
</dbReference>
<dbReference type="Gene3D" id="1.10.220.160">
    <property type="match status" value="1"/>
</dbReference>
<reference evidence="2 3" key="1">
    <citation type="submission" date="2015-04" db="EMBL/GenBank/DDBJ databases">
        <authorList>
            <person name="Syromyatnikov M.Y."/>
            <person name="Popov V.N."/>
        </authorList>
    </citation>
    <scope>NUCLEOTIDE SEQUENCE [LARGE SCALE GENOMIC DNA]</scope>
</reference>
<dbReference type="SUPFAM" id="SSF48452">
    <property type="entry name" value="TPR-like"/>
    <property type="match status" value="1"/>
</dbReference>
<dbReference type="InterPro" id="IPR001214">
    <property type="entry name" value="SET_dom"/>
</dbReference>
<dbReference type="InterPro" id="IPR046341">
    <property type="entry name" value="SET_dom_sf"/>
</dbReference>
<organism evidence="2 3">
    <name type="scientific">Clunio marinus</name>
    <dbReference type="NCBI Taxonomy" id="568069"/>
    <lineage>
        <taxon>Eukaryota</taxon>
        <taxon>Metazoa</taxon>
        <taxon>Ecdysozoa</taxon>
        <taxon>Arthropoda</taxon>
        <taxon>Hexapoda</taxon>
        <taxon>Insecta</taxon>
        <taxon>Pterygota</taxon>
        <taxon>Neoptera</taxon>
        <taxon>Endopterygota</taxon>
        <taxon>Diptera</taxon>
        <taxon>Nematocera</taxon>
        <taxon>Chironomoidea</taxon>
        <taxon>Chironomidae</taxon>
        <taxon>Clunio</taxon>
    </lineage>
</organism>
<sequence>MKSFEPVRSDRVAVSVKSKDQNEPEFLRNEGIKFYNEGKFFEALESYNKSLCKTKLGSIDDALAYECRSVVYFDVNQYQLCLENIQFARDNGFPNERIHILDEREEKCKILLETQEKCNDDNLWKFFKLSYPPNPKIPFIINCLELHKSEIFGRYVVANQDLFPGDIIAIEEPVFKSVHSEAQHTRCATCVKSNKLSLIPSNISETAMFCSTECLRIGTKIFLTARNESKIHDIKQRMLFEALYICDGSFEKLKQLMDKTTNCQQTIFDFDLSDTKDSSHKLKLLTSILSLVTASNVSNDIIKYLDQHPVLNLFKLEKERDIAKEFLLRAFKILTVNSFGIEWVIPAKPKDVNKDSINTRLAGDGLCSFGSLMNHSCIPNIDRVFVDNKFVFYVRQHIEKGKQLFVCYGTLFIDAPQEDRQELLLSEYGFLCSCDACTFDYPASYHYPWAEVAITINSTNSIDSPNEDEWKKKFAKNCRTILKHQNDLSKLELCRIMLRNMYYLVAIAKSEPFIF</sequence>
<evidence type="ECO:0000313" key="2">
    <source>
        <dbReference type="EMBL" id="CRK88878.1"/>
    </source>
</evidence>
<dbReference type="InterPro" id="IPR011990">
    <property type="entry name" value="TPR-like_helical_dom_sf"/>
</dbReference>
<evidence type="ECO:0000313" key="3">
    <source>
        <dbReference type="Proteomes" id="UP000183832"/>
    </source>
</evidence>
<dbReference type="GO" id="GO:0008276">
    <property type="term" value="F:protein methyltransferase activity"/>
    <property type="evidence" value="ECO:0007669"/>
    <property type="project" value="UniProtKB-ARBA"/>
</dbReference>
<dbReference type="AlphaFoldDB" id="A0A1J1HQY3"/>
<evidence type="ECO:0000259" key="1">
    <source>
        <dbReference type="PROSITE" id="PS50280"/>
    </source>
</evidence>
<dbReference type="PANTHER" id="PTHR47111:SF1">
    <property type="entry name" value="SET AND MYND DOMAIN-CONTAINING PROTEIN 4"/>
    <property type="match status" value="1"/>
</dbReference>
<dbReference type="STRING" id="568069.A0A1J1HQY3"/>
<dbReference type="Gene3D" id="6.10.140.2220">
    <property type="match status" value="1"/>
</dbReference>
<dbReference type="Pfam" id="PF00856">
    <property type="entry name" value="SET"/>
    <property type="match status" value="1"/>
</dbReference>
<keyword evidence="3" id="KW-1185">Reference proteome</keyword>
<dbReference type="EMBL" id="CVRI01000010">
    <property type="protein sequence ID" value="CRK88878.1"/>
    <property type="molecule type" value="Genomic_DNA"/>
</dbReference>
<proteinExistence type="predicted"/>
<accession>A0A1J1HQY3</accession>
<dbReference type="Gene3D" id="2.170.270.10">
    <property type="entry name" value="SET domain"/>
    <property type="match status" value="1"/>
</dbReference>
<dbReference type="Gene3D" id="1.25.40.10">
    <property type="entry name" value="Tetratricopeptide repeat domain"/>
    <property type="match status" value="1"/>
</dbReference>